<name>D7D8M9_STAHD</name>
<dbReference type="Proteomes" id="UP000002573">
    <property type="component" value="Chromosome"/>
</dbReference>
<dbReference type="Pfam" id="PF03692">
    <property type="entry name" value="CxxCxxCC"/>
    <property type="match status" value="1"/>
</dbReference>
<evidence type="ECO:0000313" key="2">
    <source>
        <dbReference type="Proteomes" id="UP000002573"/>
    </source>
</evidence>
<proteinExistence type="predicted"/>
<dbReference type="eggNOG" id="arCOG02584">
    <property type="taxonomic scope" value="Archaea"/>
</dbReference>
<reference evidence="1 2" key="2">
    <citation type="journal article" date="2011" name="Stand. Genomic Sci.">
        <title>Complete genome sequence of Staphylothermus hellenicus P8.</title>
        <authorList>
            <person name="Anderson I."/>
            <person name="Wirth R."/>
            <person name="Lucas S."/>
            <person name="Copeland A."/>
            <person name="Lapidus A."/>
            <person name="Cheng J.F."/>
            <person name="Goodwin L."/>
            <person name="Pitluck S."/>
            <person name="Davenport K."/>
            <person name="Detter J.C."/>
            <person name="Han C."/>
            <person name="Tapia R."/>
            <person name="Land M."/>
            <person name="Hauser L."/>
            <person name="Pati A."/>
            <person name="Mikhailova N."/>
            <person name="Woyke T."/>
            <person name="Klenk H.P."/>
            <person name="Kyrpides N."/>
            <person name="Ivanova N."/>
        </authorList>
    </citation>
    <scope>NUCLEOTIDE SEQUENCE [LARGE SCALE GENOMIC DNA]</scope>
    <source>
        <strain evidence="2">DSM 12710 / JCM 10830 / BK20S6-10-b1 / P8</strain>
    </source>
</reference>
<dbReference type="HOGENOM" id="CLU_119366_0_0_2"/>
<dbReference type="EMBL" id="CP002051">
    <property type="protein sequence ID" value="ADI32125.1"/>
    <property type="molecule type" value="Genomic_DNA"/>
</dbReference>
<dbReference type="RefSeq" id="WP_013143323.1">
    <property type="nucleotide sequence ID" value="NC_014205.1"/>
</dbReference>
<reference evidence="2" key="1">
    <citation type="submission" date="2010-05" db="EMBL/GenBank/DDBJ databases">
        <title>Complete sequence of Staphylothermus hellenicus DSM 12710.</title>
        <authorList>
            <consortium name="US DOE Joint Genome Institute"/>
            <person name="Lucas S."/>
            <person name="Copeland A."/>
            <person name="Lapidus A."/>
            <person name="Cheng J.-F."/>
            <person name="Bruce D."/>
            <person name="Goodwin L."/>
            <person name="Pitluck S."/>
            <person name="Davenport K."/>
            <person name="Detter J.C."/>
            <person name="Han C."/>
            <person name="Tapia R."/>
            <person name="Larimer F."/>
            <person name="Land M."/>
            <person name="Hauser L."/>
            <person name="Kyrpides N."/>
            <person name="Mikhailova N."/>
            <person name="Anderson I.J."/>
            <person name="Woyke T."/>
        </authorList>
    </citation>
    <scope>NUCLEOTIDE SEQUENCE [LARGE SCALE GENOMIC DNA]</scope>
    <source>
        <strain evidence="2">DSM 12710 / JCM 10830 / BK20S6-10-b1 / P8</strain>
    </source>
</reference>
<dbReference type="GeneID" id="9234309"/>
<dbReference type="InterPro" id="IPR005358">
    <property type="entry name" value="Puta_zinc/iron-chelating_dom"/>
</dbReference>
<accession>D7D8M9</accession>
<gene>
    <name evidence="1" type="ordered locus">Shell_1020</name>
</gene>
<keyword evidence="2" id="KW-1185">Reference proteome</keyword>
<evidence type="ECO:0008006" key="3">
    <source>
        <dbReference type="Google" id="ProtNLM"/>
    </source>
</evidence>
<organism evidence="1 2">
    <name type="scientific">Staphylothermus hellenicus (strain DSM 12710 / JCM 10830 / BK20S6-10-b1 / P8)</name>
    <dbReference type="NCBI Taxonomy" id="591019"/>
    <lineage>
        <taxon>Archaea</taxon>
        <taxon>Thermoproteota</taxon>
        <taxon>Thermoprotei</taxon>
        <taxon>Desulfurococcales</taxon>
        <taxon>Desulfurococcaceae</taxon>
        <taxon>Staphylothermus</taxon>
    </lineage>
</organism>
<dbReference type="KEGG" id="shc:Shell_1020"/>
<dbReference type="AlphaFoldDB" id="D7D8M9"/>
<dbReference type="STRING" id="591019.Shell_1020"/>
<protein>
    <recommendedName>
        <fullName evidence="3">YkgJ family cysteine cluster protein</fullName>
    </recommendedName>
</protein>
<sequence length="189" mass="22489">MLEFKCMLCGDICCNFQHINDCPLVFPWERRILLEIGERQGKKLVFKPYMGYKINNNRYTVVFYRWIINGKCPFLSEKGLCIIHDKKPYSCKMFPLIIGIDDNTLRVSGACPWITRHIEKIRNSDPSKIFRNEYKIAVKVFMIIKIIEEITRSNRWKRIIFTDKLLGQKDIILIDIDNIIGNIEKQWLR</sequence>
<evidence type="ECO:0000313" key="1">
    <source>
        <dbReference type="EMBL" id="ADI32125.1"/>
    </source>
</evidence>